<evidence type="ECO:0000313" key="8">
    <source>
        <dbReference type="EMBL" id="OAL67365.1"/>
    </source>
</evidence>
<sequence length="382" mass="41354">MALNRVGDDNLYIGGLMALNNKLALERESITHTLTVLRINVDEERFKPFKEHLHIPVDDVDDEDLLQHFPTTNAFIRSGLESGTGGVLVHCAMGKSRSATVCIAYLLHKDPGALTPRGALDLIRRTRPLCEPNDGFMEQLELYHQMGCPDNVVDHPVYQRWLYQRAVQDSVACGKGPELDEIHFEDQGISNNSIGDFKEPVDSTESPTNGIIRRQLATLPFIIQHTPGNKSVSSQTQPLVPISSLTPTSLPPSTCAHIFLHPLTWMRPSLFPSSSDPTSSNVPLDPDANPPLSGRLTCPSKSCGANIGKFAWAGMPCSCGTWIVPAIALARARIDVFDASTRKGGAAGVVGAGIRMPPAMIRAPVADARAERGDDESGKGLL</sequence>
<dbReference type="EMBL" id="LHPM01000010">
    <property type="protein sequence ID" value="OAL67365.1"/>
    <property type="molecule type" value="Genomic_DNA"/>
</dbReference>
<evidence type="ECO:0000256" key="5">
    <source>
        <dbReference type="PIRSR" id="PIRSR000941-50"/>
    </source>
</evidence>
<dbReference type="InterPro" id="IPR016130">
    <property type="entry name" value="Tyr_Pase_AS"/>
</dbReference>
<dbReference type="PIRSF" id="PIRSF000941">
    <property type="entry name" value="DUSP12"/>
    <property type="match status" value="1"/>
</dbReference>
<dbReference type="InterPro" id="IPR000387">
    <property type="entry name" value="Tyr_Pase_dom"/>
</dbReference>
<dbReference type="OrthoDB" id="2017893at2759"/>
<gene>
    <name evidence="8" type="ORF">A7C99_1229</name>
</gene>
<dbReference type="Proteomes" id="UP000243015">
    <property type="component" value="Unassembled WGS sequence"/>
</dbReference>
<evidence type="ECO:0000256" key="2">
    <source>
        <dbReference type="ARBA" id="ARBA00013064"/>
    </source>
</evidence>
<dbReference type="GO" id="GO:0005634">
    <property type="term" value="C:nucleus"/>
    <property type="evidence" value="ECO:0007669"/>
    <property type="project" value="TreeGrafter"/>
</dbReference>
<comment type="similarity">
    <text evidence="1">Belongs to the protein-tyrosine phosphatase family. Non-receptor class dual specificity subfamily.</text>
</comment>
<feature type="domain" description="Tyrosine-protein phosphatase" evidence="6">
    <location>
        <begin position="2"/>
        <end position="149"/>
    </location>
</feature>
<dbReference type="AlphaFoldDB" id="A0A178F5Z0"/>
<proteinExistence type="inferred from homology"/>
<reference evidence="8 9" key="1">
    <citation type="submission" date="2016-05" db="EMBL/GenBank/DDBJ databases">
        <title>Genome sequencing of Trichophyton rubrum CMCC(F)T1i isolated from hair.</title>
        <authorList>
            <person name="Zhan P."/>
            <person name="Tao Y."/>
            <person name="Liu W."/>
        </authorList>
    </citation>
    <scope>NUCLEOTIDE SEQUENCE [LARGE SCALE GENOMIC DNA]</scope>
    <source>
        <strain evidence="9">CMCC(F)T1i</strain>
    </source>
</reference>
<evidence type="ECO:0000256" key="3">
    <source>
        <dbReference type="ARBA" id="ARBA00022801"/>
    </source>
</evidence>
<dbReference type="InterPro" id="IPR000340">
    <property type="entry name" value="Dual-sp_phosphatase_cat-dom"/>
</dbReference>
<evidence type="ECO:0000259" key="6">
    <source>
        <dbReference type="PROSITE" id="PS50054"/>
    </source>
</evidence>
<feature type="domain" description="Tyrosine specific protein phosphatases" evidence="7">
    <location>
        <begin position="63"/>
        <end position="128"/>
    </location>
</feature>
<organism evidence="8 9">
    <name type="scientific">Trichophyton rubrum</name>
    <name type="common">Athlete's foot fungus</name>
    <name type="synonym">Epidermophyton rubrum</name>
    <dbReference type="NCBI Taxonomy" id="5551"/>
    <lineage>
        <taxon>Eukaryota</taxon>
        <taxon>Fungi</taxon>
        <taxon>Dikarya</taxon>
        <taxon>Ascomycota</taxon>
        <taxon>Pezizomycotina</taxon>
        <taxon>Eurotiomycetes</taxon>
        <taxon>Eurotiomycetidae</taxon>
        <taxon>Onygenales</taxon>
        <taxon>Arthrodermataceae</taxon>
        <taxon>Trichophyton</taxon>
    </lineage>
</organism>
<comment type="caution">
    <text evidence="8">The sequence shown here is derived from an EMBL/GenBank/DDBJ whole genome shotgun (WGS) entry which is preliminary data.</text>
</comment>
<evidence type="ECO:0000256" key="1">
    <source>
        <dbReference type="ARBA" id="ARBA00008601"/>
    </source>
</evidence>
<protein>
    <recommendedName>
        <fullName evidence="2">protein-tyrosine-phosphatase</fullName>
        <ecNumber evidence="2">3.1.3.48</ecNumber>
    </recommendedName>
</protein>
<feature type="active site" description="Phosphocysteine intermediate" evidence="5">
    <location>
        <position position="91"/>
    </location>
</feature>
<evidence type="ECO:0000256" key="4">
    <source>
        <dbReference type="ARBA" id="ARBA00022912"/>
    </source>
</evidence>
<dbReference type="EC" id="3.1.3.48" evidence="2"/>
<dbReference type="SMART" id="SM00195">
    <property type="entry name" value="DSPc"/>
    <property type="match status" value="1"/>
</dbReference>
<dbReference type="PANTHER" id="PTHR45848:SF4">
    <property type="entry name" value="DUAL SPECIFICITY PROTEIN PHOSPHATASE 12"/>
    <property type="match status" value="1"/>
</dbReference>
<dbReference type="PROSITE" id="PS50054">
    <property type="entry name" value="TYR_PHOSPHATASE_DUAL"/>
    <property type="match status" value="1"/>
</dbReference>
<dbReference type="PROSITE" id="PS00383">
    <property type="entry name" value="TYR_PHOSPHATASE_1"/>
    <property type="match status" value="1"/>
</dbReference>
<keyword evidence="4" id="KW-0904">Protein phosphatase</keyword>
<evidence type="ECO:0000313" key="9">
    <source>
        <dbReference type="Proteomes" id="UP000243015"/>
    </source>
</evidence>
<dbReference type="VEuPathDB" id="FungiDB:TERG_07636"/>
<dbReference type="InterPro" id="IPR020422">
    <property type="entry name" value="TYR_PHOSPHATASE_DUAL_dom"/>
</dbReference>
<dbReference type="PANTHER" id="PTHR45848">
    <property type="entry name" value="DUAL SPECIFICITY PROTEIN PHOSPHATASE 12 FAMILY MEMBER"/>
    <property type="match status" value="1"/>
</dbReference>
<dbReference type="InterPro" id="IPR016278">
    <property type="entry name" value="DUSP12"/>
</dbReference>
<keyword evidence="3" id="KW-0378">Hydrolase</keyword>
<evidence type="ECO:0000259" key="7">
    <source>
        <dbReference type="PROSITE" id="PS50056"/>
    </source>
</evidence>
<dbReference type="Pfam" id="PF00782">
    <property type="entry name" value="DSPc"/>
    <property type="match status" value="1"/>
</dbReference>
<dbReference type="PROSITE" id="PS50056">
    <property type="entry name" value="TYR_PHOSPHATASE_2"/>
    <property type="match status" value="1"/>
</dbReference>
<dbReference type="GO" id="GO:0004725">
    <property type="term" value="F:protein tyrosine phosphatase activity"/>
    <property type="evidence" value="ECO:0007669"/>
    <property type="project" value="UniProtKB-EC"/>
</dbReference>
<dbReference type="Gene3D" id="3.90.190.10">
    <property type="entry name" value="Protein tyrosine phosphatase superfamily"/>
    <property type="match status" value="1"/>
</dbReference>
<dbReference type="GO" id="GO:0008138">
    <property type="term" value="F:protein tyrosine/serine/threonine phosphatase activity"/>
    <property type="evidence" value="ECO:0007669"/>
    <property type="project" value="InterPro"/>
</dbReference>
<name>A0A178F5Z0_TRIRU</name>
<accession>A0A178F5Z0</accession>
<dbReference type="SUPFAM" id="SSF52799">
    <property type="entry name" value="(Phosphotyrosine protein) phosphatases II"/>
    <property type="match status" value="1"/>
</dbReference>
<dbReference type="CDD" id="cd14518">
    <property type="entry name" value="DSP_fungal_YVH1"/>
    <property type="match status" value="1"/>
</dbReference>
<dbReference type="InterPro" id="IPR029021">
    <property type="entry name" value="Prot-tyrosine_phosphatase-like"/>
</dbReference>